<organism evidence="1 2">
    <name type="scientific">Rhodopseudomonas palustris</name>
    <dbReference type="NCBI Taxonomy" id="1076"/>
    <lineage>
        <taxon>Bacteria</taxon>
        <taxon>Pseudomonadati</taxon>
        <taxon>Pseudomonadota</taxon>
        <taxon>Alphaproteobacteria</taxon>
        <taxon>Hyphomicrobiales</taxon>
        <taxon>Nitrobacteraceae</taxon>
        <taxon>Rhodopseudomonas</taxon>
    </lineage>
</organism>
<proteinExistence type="predicted"/>
<dbReference type="OrthoDB" id="2111297at2"/>
<sequence>MVIDDTNLSRAWARLLLQVLEGSGTEVAPLILSLTGFAESGASSEEPTVRQALDRLLERKGRLVVDDVAFTIFPQRLWEMSRGDRTRLFALYRATFPRWQAMNRKANGRGLYFERMVMYGRGPCDGNQLEWILSQFNSRTGVRRSMLQATTFDPGRDHVASAQLGFPCLQQVSFEPTPAGLVTNAFYATQQIFDKAYGNYLGLAQLGAFMAHEMGMPLARLNVMVGIAKLERITKSDADLAPLVDAAHALVAPAAAPATRPAVASAPAGATL</sequence>
<evidence type="ECO:0000313" key="1">
    <source>
        <dbReference type="EMBL" id="KIZ44526.1"/>
    </source>
</evidence>
<evidence type="ECO:0000313" key="2">
    <source>
        <dbReference type="Proteomes" id="UP000032515"/>
    </source>
</evidence>
<dbReference type="PATRIC" id="fig|1076.23.peg.1288"/>
<gene>
    <name evidence="1" type="ORF">OO17_09660</name>
</gene>
<dbReference type="AlphaFoldDB" id="A0A0D7EV42"/>
<comment type="caution">
    <text evidence="1">The sequence shown here is derived from an EMBL/GenBank/DDBJ whole genome shotgun (WGS) entry which is preliminary data.</text>
</comment>
<name>A0A0D7EV42_RHOPL</name>
<dbReference type="Proteomes" id="UP000032515">
    <property type="component" value="Unassembled WGS sequence"/>
</dbReference>
<reference evidence="1 2" key="1">
    <citation type="submission" date="2014-11" db="EMBL/GenBank/DDBJ databases">
        <title>Genomics and ecophysiology of heterotrophic nitrogen fixing bacteria isolated from estuarine surface water.</title>
        <authorList>
            <person name="Bentzon-Tilia M."/>
            <person name="Severin I."/>
            <person name="Hansen L.H."/>
            <person name="Riemann L."/>
        </authorList>
    </citation>
    <scope>NUCLEOTIDE SEQUENCE [LARGE SCALE GENOMIC DNA]</scope>
    <source>
        <strain evidence="1 2">BAL398</strain>
    </source>
</reference>
<protein>
    <submittedName>
        <fullName evidence="1">Thymidylate synthase</fullName>
    </submittedName>
</protein>
<accession>A0A0D7EV42</accession>
<dbReference type="EMBL" id="JXXE01000185">
    <property type="protein sequence ID" value="KIZ44526.1"/>
    <property type="molecule type" value="Genomic_DNA"/>
</dbReference>